<protein>
    <recommendedName>
        <fullName evidence="3">Probable chemoreceptor glutamine deamidase CheD</fullName>
        <ecNumber evidence="3">3.5.1.44</ecNumber>
    </recommendedName>
</protein>
<dbReference type="GO" id="GO:0006935">
    <property type="term" value="P:chemotaxis"/>
    <property type="evidence" value="ECO:0007669"/>
    <property type="project" value="UniProtKB-UniRule"/>
</dbReference>
<dbReference type="SUPFAM" id="SSF64438">
    <property type="entry name" value="CNF1/YfiH-like putative cysteine hydrolases"/>
    <property type="match status" value="1"/>
</dbReference>
<proteinExistence type="inferred from homology"/>
<dbReference type="PANTHER" id="PTHR35147:SF2">
    <property type="entry name" value="CHEMORECEPTOR GLUTAMINE DEAMIDASE CHED-RELATED"/>
    <property type="match status" value="1"/>
</dbReference>
<gene>
    <name evidence="3" type="primary">cheD</name>
    <name evidence="4" type="ORF">D3877_21745</name>
</gene>
<dbReference type="PANTHER" id="PTHR35147">
    <property type="entry name" value="CHEMORECEPTOR GLUTAMINE DEAMIDASE CHED-RELATED"/>
    <property type="match status" value="1"/>
</dbReference>
<dbReference type="OrthoDB" id="9807202at2"/>
<dbReference type="AlphaFoldDB" id="A0A418VSG7"/>
<sequence>MPPDPLRTARPFHSPLKRILERQDVAANRYHDRRLDAEVVNIVVGGCVVSDSSDVIITTTLGSCVAACVYDPVAAIGGMNHFLLPDAGLDTASLSSRYGSAAMEQLINRLLTVTGRRDRLRAKVFGGANVNVATLRTANIGQRNVEFVMEYLATEGIPTVSWDVGGTSPRAIRFFPTSGRTQRRLIGDETLRDIARSESSFIERLRTTQIEGDVELF</sequence>
<evidence type="ECO:0000256" key="3">
    <source>
        <dbReference type="HAMAP-Rule" id="MF_01440"/>
    </source>
</evidence>
<dbReference type="EMBL" id="QYUL01000003">
    <property type="protein sequence ID" value="RJF79401.1"/>
    <property type="molecule type" value="Genomic_DNA"/>
</dbReference>
<comment type="similarity">
    <text evidence="3">Belongs to the CheD family.</text>
</comment>
<comment type="function">
    <text evidence="3">Probably deamidates glutamine residues to glutamate on methyl-accepting chemotaxis receptors (MCPs), playing an important role in chemotaxis.</text>
</comment>
<dbReference type="HAMAP" id="MF_01440">
    <property type="entry name" value="CheD"/>
    <property type="match status" value="1"/>
</dbReference>
<dbReference type="EC" id="3.5.1.44" evidence="3"/>
<dbReference type="InterPro" id="IPR038592">
    <property type="entry name" value="CheD-like_sf"/>
</dbReference>
<dbReference type="InterPro" id="IPR011324">
    <property type="entry name" value="Cytotoxic_necrot_fac-like_cat"/>
</dbReference>
<dbReference type="GO" id="GO:0050568">
    <property type="term" value="F:protein-glutamine glutaminase activity"/>
    <property type="evidence" value="ECO:0007669"/>
    <property type="project" value="UniProtKB-UniRule"/>
</dbReference>
<comment type="caution">
    <text evidence="4">The sequence shown here is derived from an EMBL/GenBank/DDBJ whole genome shotgun (WGS) entry which is preliminary data.</text>
</comment>
<dbReference type="RefSeq" id="WP_119832860.1">
    <property type="nucleotide sequence ID" value="NZ_QYUL01000003.1"/>
</dbReference>
<keyword evidence="2 3" id="KW-0378">Hydrolase</keyword>
<dbReference type="Pfam" id="PF03975">
    <property type="entry name" value="CheD"/>
    <property type="match status" value="1"/>
</dbReference>
<dbReference type="InterPro" id="IPR005659">
    <property type="entry name" value="Chemorcpt_Glu_NH3ase_CheD"/>
</dbReference>
<accession>A0A418VSG7</accession>
<comment type="catalytic activity">
    <reaction evidence="3">
        <text>L-glutaminyl-[protein] + H2O = L-glutamyl-[protein] + NH4(+)</text>
        <dbReference type="Rhea" id="RHEA:16441"/>
        <dbReference type="Rhea" id="RHEA-COMP:10207"/>
        <dbReference type="Rhea" id="RHEA-COMP:10208"/>
        <dbReference type="ChEBI" id="CHEBI:15377"/>
        <dbReference type="ChEBI" id="CHEBI:28938"/>
        <dbReference type="ChEBI" id="CHEBI:29973"/>
        <dbReference type="ChEBI" id="CHEBI:30011"/>
        <dbReference type="EC" id="3.5.1.44"/>
    </reaction>
</comment>
<dbReference type="Proteomes" id="UP000283458">
    <property type="component" value="Unassembled WGS sequence"/>
</dbReference>
<organism evidence="4 5">
    <name type="scientific">Azospirillum cavernae</name>
    <dbReference type="NCBI Taxonomy" id="2320860"/>
    <lineage>
        <taxon>Bacteria</taxon>
        <taxon>Pseudomonadati</taxon>
        <taxon>Pseudomonadota</taxon>
        <taxon>Alphaproteobacteria</taxon>
        <taxon>Rhodospirillales</taxon>
        <taxon>Azospirillaceae</taxon>
        <taxon>Azospirillum</taxon>
    </lineage>
</organism>
<dbReference type="Gene3D" id="3.30.1330.200">
    <property type="match status" value="1"/>
</dbReference>
<evidence type="ECO:0000256" key="2">
    <source>
        <dbReference type="ARBA" id="ARBA00022801"/>
    </source>
</evidence>
<evidence type="ECO:0000313" key="5">
    <source>
        <dbReference type="Proteomes" id="UP000283458"/>
    </source>
</evidence>
<keyword evidence="1 3" id="KW-0145">Chemotaxis</keyword>
<keyword evidence="5" id="KW-1185">Reference proteome</keyword>
<name>A0A418VSG7_9PROT</name>
<evidence type="ECO:0000313" key="4">
    <source>
        <dbReference type="EMBL" id="RJF79401.1"/>
    </source>
</evidence>
<dbReference type="CDD" id="cd16352">
    <property type="entry name" value="CheD"/>
    <property type="match status" value="1"/>
</dbReference>
<reference evidence="4 5" key="1">
    <citation type="submission" date="2018-09" db="EMBL/GenBank/DDBJ databases">
        <authorList>
            <person name="Zhu H."/>
        </authorList>
    </citation>
    <scope>NUCLEOTIDE SEQUENCE [LARGE SCALE GENOMIC DNA]</scope>
    <source>
        <strain evidence="4 5">K2W22B-5</strain>
    </source>
</reference>
<evidence type="ECO:0000256" key="1">
    <source>
        <dbReference type="ARBA" id="ARBA00022500"/>
    </source>
</evidence>